<name>F9CYW0_9ARCH</name>
<dbReference type="OrthoDB" id="9070at2157"/>
<gene>
    <name evidence="1" type="ORF">MY1_0144</name>
</gene>
<sequence length="118" mass="13889">MPHVVFDKKIDLKKFYTSFEKIIQTKPIMIKIQNIFIDKNEQRLLLSTLVIESKNQHFLIEINTKDNKTTIRLFPETDPEKTIGVKTAMGLLTLNLLEMFTTIKIIKTNLSDFISYRR</sequence>
<keyword evidence="2" id="KW-1185">Reference proteome</keyword>
<evidence type="ECO:0000313" key="2">
    <source>
        <dbReference type="Proteomes" id="UP000004440"/>
    </source>
</evidence>
<evidence type="ECO:0000313" key="1">
    <source>
        <dbReference type="EMBL" id="EGP92928.1"/>
    </source>
</evidence>
<protein>
    <submittedName>
        <fullName evidence="1">Uncharacterized protein</fullName>
    </submittedName>
</protein>
<accession>F9CYW0</accession>
<dbReference type="RefSeq" id="WP_007549537.1">
    <property type="nucleotide sequence ID" value="NZ_AFPU01000001.1"/>
</dbReference>
<proteinExistence type="predicted"/>
<dbReference type="AlphaFoldDB" id="F9CYW0"/>
<organism evidence="1 2">
    <name type="scientific">Nitrosarchaeum koreense MY1</name>
    <dbReference type="NCBI Taxonomy" id="1001994"/>
    <lineage>
        <taxon>Archaea</taxon>
        <taxon>Nitrososphaerota</taxon>
        <taxon>Nitrososphaeria</taxon>
        <taxon>Nitrosopumilales</taxon>
        <taxon>Nitrosopumilaceae</taxon>
        <taxon>Nitrosarchaeum</taxon>
    </lineage>
</organism>
<comment type="caution">
    <text evidence="1">The sequence shown here is derived from an EMBL/GenBank/DDBJ whole genome shotgun (WGS) entry which is preliminary data.</text>
</comment>
<dbReference type="EMBL" id="AFPU01000001">
    <property type="protein sequence ID" value="EGP92928.1"/>
    <property type="molecule type" value="Genomic_DNA"/>
</dbReference>
<reference evidence="1 2" key="1">
    <citation type="journal article" date="2011" name="J. Bacteriol.">
        <title>Genome Sequence of an Ammonia-Oxidizing Soil Archaeon, "Candidatus Nitrosoarchaeum koreensis" MY1.</title>
        <authorList>
            <person name="Kim B.K."/>
            <person name="Jung M.Y."/>
            <person name="Yu D.S."/>
            <person name="Park S.J."/>
            <person name="Oh T.K."/>
            <person name="Rhee S.K."/>
            <person name="Kim J.F."/>
        </authorList>
    </citation>
    <scope>NUCLEOTIDE SEQUENCE [LARGE SCALE GENOMIC DNA]</scope>
    <source>
        <strain evidence="1 2">MY1</strain>
    </source>
</reference>
<dbReference type="Proteomes" id="UP000004440">
    <property type="component" value="Unassembled WGS sequence"/>
</dbReference>